<dbReference type="PANTHER" id="PTHR38052">
    <property type="entry name" value="EXPRESSED PROTEIN"/>
    <property type="match status" value="1"/>
</dbReference>
<proteinExistence type="predicted"/>
<accession>A0A9W6TXN6</accession>
<keyword evidence="2" id="KW-1185">Reference proteome</keyword>
<dbReference type="Gene3D" id="3.30.70.100">
    <property type="match status" value="1"/>
</dbReference>
<evidence type="ECO:0000313" key="2">
    <source>
        <dbReference type="Proteomes" id="UP001165121"/>
    </source>
</evidence>
<dbReference type="InterPro" id="IPR011008">
    <property type="entry name" value="Dimeric_a/b-barrel"/>
</dbReference>
<dbReference type="Proteomes" id="UP001165121">
    <property type="component" value="Unassembled WGS sequence"/>
</dbReference>
<sequence>MVYTIVCHLYAKEGKEVEEKIRSKLVEASTVYVKDAGTLNWHVMQDHKDSRKWTIVERYENKGVRCTESAVNWLLLVGYDINLSLCNAVNLSLCNAEQSLKAHVANPFYATFGSYMAPLLAKKLEIRQFNELGSSRL</sequence>
<evidence type="ECO:0000313" key="1">
    <source>
        <dbReference type="EMBL" id="GMF21997.1"/>
    </source>
</evidence>
<dbReference type="EMBL" id="BSXT01000242">
    <property type="protein sequence ID" value="GMF21997.1"/>
    <property type="molecule type" value="Genomic_DNA"/>
</dbReference>
<protein>
    <submittedName>
        <fullName evidence="1">Unnamed protein product</fullName>
    </submittedName>
</protein>
<name>A0A9W6TXN6_9STRA</name>
<dbReference type="SUPFAM" id="SSF54909">
    <property type="entry name" value="Dimeric alpha+beta barrel"/>
    <property type="match status" value="1"/>
</dbReference>
<comment type="caution">
    <text evidence="1">The sequence shown here is derived from an EMBL/GenBank/DDBJ whole genome shotgun (WGS) entry which is preliminary data.</text>
</comment>
<dbReference type="PANTHER" id="PTHR38052:SF1">
    <property type="entry name" value="ABM DOMAIN-CONTAINING PROTEIN"/>
    <property type="match status" value="1"/>
</dbReference>
<dbReference type="OrthoDB" id="194076at2759"/>
<reference evidence="1" key="1">
    <citation type="submission" date="2023-04" db="EMBL/GenBank/DDBJ databases">
        <title>Phytophthora fragariaefolia NBRC 109709.</title>
        <authorList>
            <person name="Ichikawa N."/>
            <person name="Sato H."/>
            <person name="Tonouchi N."/>
        </authorList>
    </citation>
    <scope>NUCLEOTIDE SEQUENCE</scope>
    <source>
        <strain evidence="1">NBRC 109709</strain>
    </source>
</reference>
<organism evidence="1 2">
    <name type="scientific">Phytophthora fragariaefolia</name>
    <dbReference type="NCBI Taxonomy" id="1490495"/>
    <lineage>
        <taxon>Eukaryota</taxon>
        <taxon>Sar</taxon>
        <taxon>Stramenopiles</taxon>
        <taxon>Oomycota</taxon>
        <taxon>Peronosporomycetes</taxon>
        <taxon>Peronosporales</taxon>
        <taxon>Peronosporaceae</taxon>
        <taxon>Phytophthora</taxon>
    </lineage>
</organism>
<gene>
    <name evidence="1" type="ORF">Pfra01_000310900</name>
</gene>
<dbReference type="AlphaFoldDB" id="A0A9W6TXN6"/>